<comment type="pathway">
    <text evidence="1">Lipid metabolism.</text>
</comment>
<dbReference type="EC" id="2.3.1.51" evidence="9"/>
<reference evidence="9" key="1">
    <citation type="submission" date="2023-07" db="EMBL/GenBank/DDBJ databases">
        <title>Genomic Encyclopedia of Type Strains, Phase IV (KMG-IV): sequencing the most valuable type-strain genomes for metagenomic binning, comparative biology and taxonomic classification.</title>
        <authorList>
            <person name="Goeker M."/>
        </authorList>
    </citation>
    <scope>NUCLEOTIDE SEQUENCE [LARGE SCALE GENOMIC DNA]</scope>
    <source>
        <strain evidence="9">DSM 22019</strain>
    </source>
</reference>
<keyword evidence="10" id="KW-1185">Reference proteome</keyword>
<feature type="region of interest" description="Disordered" evidence="7">
    <location>
        <begin position="1"/>
        <end position="83"/>
    </location>
</feature>
<evidence type="ECO:0000313" key="10">
    <source>
        <dbReference type="Proteomes" id="UP001236620"/>
    </source>
</evidence>
<feature type="domain" description="Phospholipid/glycerol acyltransferase" evidence="8">
    <location>
        <begin position="192"/>
        <end position="311"/>
    </location>
</feature>
<sequence length="408" mass="46638">MQETKKTTKSTSTKAKSTTKKTSSTKTSAKKASTKSTAKKTSSTSKSSAKVKTSATKKPATKKPATKKSTTTKSTTKKVVKSAPKKVDQVIETKVETTTSVVENQQTSAVVVKEKKKDHLHLNKWKMLYMWAPLLNIKRKASKIVRKNRKYPDTYTEEYCYTWVKKAVNKLLYVLDVDIKVEGIENWLDKGVVLAVNHQSNIDPAILIAINNFSKQQPLAFIAKQELWTDKKFKNFVRLIDCIPLDRNSPRSALEAFKEARELVVDYKRSLVIFPEGTRSQSQEMNEFHPASLKVAQMAHAPIIPVSIINSYQVFAENRPKRVEIKVVFGKPILPSKHISLKTEDLTRFVQKTVQENLNKWEHEKMKYALKKLTKKDIKQLKEEELEKQKKAKKTKKKSVKDIFKIVD</sequence>
<evidence type="ECO:0000256" key="4">
    <source>
        <dbReference type="ARBA" id="ARBA00023098"/>
    </source>
</evidence>
<comment type="caution">
    <text evidence="9">The sequence shown here is derived from an EMBL/GenBank/DDBJ whole genome shotgun (WGS) entry which is preliminary data.</text>
</comment>
<evidence type="ECO:0000256" key="3">
    <source>
        <dbReference type="ARBA" id="ARBA00022679"/>
    </source>
</evidence>
<evidence type="ECO:0000259" key="8">
    <source>
        <dbReference type="SMART" id="SM00563"/>
    </source>
</evidence>
<feature type="compositionally biased region" description="Low complexity" evidence="7">
    <location>
        <begin position="9"/>
        <end position="27"/>
    </location>
</feature>
<dbReference type="InterPro" id="IPR002123">
    <property type="entry name" value="Plipid/glycerol_acylTrfase"/>
</dbReference>
<evidence type="ECO:0000256" key="6">
    <source>
        <dbReference type="SAM" id="Coils"/>
    </source>
</evidence>
<proteinExistence type="predicted"/>
<dbReference type="Proteomes" id="UP001236620">
    <property type="component" value="Unassembled WGS sequence"/>
</dbReference>
<feature type="coiled-coil region" evidence="6">
    <location>
        <begin position="371"/>
        <end position="399"/>
    </location>
</feature>
<dbReference type="EMBL" id="JAUSWP010000001">
    <property type="protein sequence ID" value="MDQ0567417.1"/>
    <property type="molecule type" value="Genomic_DNA"/>
</dbReference>
<evidence type="ECO:0000256" key="7">
    <source>
        <dbReference type="SAM" id="MobiDB-lite"/>
    </source>
</evidence>
<dbReference type="PANTHER" id="PTHR10434:SF64">
    <property type="entry name" value="1-ACYL-SN-GLYCEROL-3-PHOSPHATE ACYLTRANSFERASE-RELATED"/>
    <property type="match status" value="1"/>
</dbReference>
<accession>A0ABU0NE73</accession>
<keyword evidence="6" id="KW-0175">Coiled coil</keyword>
<keyword evidence="5 9" id="KW-0012">Acyltransferase</keyword>
<dbReference type="Pfam" id="PF01553">
    <property type="entry name" value="Acyltransferase"/>
    <property type="match status" value="1"/>
</dbReference>
<evidence type="ECO:0000313" key="9">
    <source>
        <dbReference type="EMBL" id="MDQ0567417.1"/>
    </source>
</evidence>
<evidence type="ECO:0000256" key="2">
    <source>
        <dbReference type="ARBA" id="ARBA00022516"/>
    </source>
</evidence>
<dbReference type="GO" id="GO:0003841">
    <property type="term" value="F:1-acylglycerol-3-phosphate O-acyltransferase activity"/>
    <property type="evidence" value="ECO:0007669"/>
    <property type="project" value="UniProtKB-EC"/>
</dbReference>
<feature type="compositionally biased region" description="Low complexity" evidence="7">
    <location>
        <begin position="34"/>
        <end position="58"/>
    </location>
</feature>
<name>A0ABU0NE73_9MOLU</name>
<keyword evidence="4" id="KW-0443">Lipid metabolism</keyword>
<evidence type="ECO:0000256" key="1">
    <source>
        <dbReference type="ARBA" id="ARBA00005189"/>
    </source>
</evidence>
<evidence type="ECO:0000256" key="5">
    <source>
        <dbReference type="ARBA" id="ARBA00023315"/>
    </source>
</evidence>
<gene>
    <name evidence="9" type="ORF">J2Z63_000038</name>
</gene>
<keyword evidence="2" id="KW-0444">Lipid biosynthesis</keyword>
<protein>
    <submittedName>
        <fullName evidence="9">1-acyl-sn-glycerol-3-phosphate acyltransferase</fullName>
        <ecNumber evidence="9">2.3.1.51</ecNumber>
    </submittedName>
</protein>
<dbReference type="PANTHER" id="PTHR10434">
    <property type="entry name" value="1-ACYL-SN-GLYCEROL-3-PHOSPHATE ACYLTRANSFERASE"/>
    <property type="match status" value="1"/>
</dbReference>
<dbReference type="CDD" id="cd07989">
    <property type="entry name" value="LPLAT_AGPAT-like"/>
    <property type="match status" value="1"/>
</dbReference>
<dbReference type="SMART" id="SM00563">
    <property type="entry name" value="PlsC"/>
    <property type="match status" value="1"/>
</dbReference>
<dbReference type="SUPFAM" id="SSF69593">
    <property type="entry name" value="Glycerol-3-phosphate (1)-acyltransferase"/>
    <property type="match status" value="1"/>
</dbReference>
<organism evidence="9 10">
    <name type="scientific">Mycoplasma yeatsii</name>
    <dbReference type="NCBI Taxonomy" id="51365"/>
    <lineage>
        <taxon>Bacteria</taxon>
        <taxon>Bacillati</taxon>
        <taxon>Mycoplasmatota</taxon>
        <taxon>Mollicutes</taxon>
        <taxon>Mycoplasmataceae</taxon>
        <taxon>Mycoplasma</taxon>
    </lineage>
</organism>
<keyword evidence="3 9" id="KW-0808">Transferase</keyword>